<evidence type="ECO:0000313" key="1">
    <source>
        <dbReference type="EMBL" id="VAX34576.1"/>
    </source>
</evidence>
<name>A0A3B1CVF0_9ZZZZ</name>
<reference evidence="1" key="1">
    <citation type="submission" date="2018-06" db="EMBL/GenBank/DDBJ databases">
        <authorList>
            <person name="Zhirakovskaya E."/>
        </authorList>
    </citation>
    <scope>NUCLEOTIDE SEQUENCE</scope>
</reference>
<dbReference type="EMBL" id="UOGI01000353">
    <property type="protein sequence ID" value="VAX34576.1"/>
    <property type="molecule type" value="Genomic_DNA"/>
</dbReference>
<feature type="non-terminal residue" evidence="1">
    <location>
        <position position="33"/>
    </location>
</feature>
<sequence length="33" mass="3863">MNSPLVYIIILNYRNYTDTIECVHSVEAVKYSN</sequence>
<dbReference type="AlphaFoldDB" id="A0A3B1CVF0"/>
<organism evidence="1">
    <name type="scientific">hydrothermal vent metagenome</name>
    <dbReference type="NCBI Taxonomy" id="652676"/>
    <lineage>
        <taxon>unclassified sequences</taxon>
        <taxon>metagenomes</taxon>
        <taxon>ecological metagenomes</taxon>
    </lineage>
</organism>
<protein>
    <submittedName>
        <fullName evidence="1">Uncharacterized protein</fullName>
    </submittedName>
</protein>
<gene>
    <name evidence="1" type="ORF">MNBD_NITROSPIRAE03-1046</name>
</gene>
<accession>A0A3B1CVF0</accession>
<proteinExistence type="predicted"/>